<feature type="chain" id="PRO_5046243441" evidence="1">
    <location>
        <begin position="38"/>
        <end position="648"/>
    </location>
</feature>
<reference evidence="3" key="1">
    <citation type="journal article" date="2019" name="Int. J. Syst. Evol. Microbiol.">
        <title>The Global Catalogue of Microorganisms (GCM) 10K type strain sequencing project: providing services to taxonomists for standard genome sequencing and annotation.</title>
        <authorList>
            <consortium name="The Broad Institute Genomics Platform"/>
            <consortium name="The Broad Institute Genome Sequencing Center for Infectious Disease"/>
            <person name="Wu L."/>
            <person name="Ma J."/>
        </authorList>
    </citation>
    <scope>NUCLEOTIDE SEQUENCE [LARGE SCALE GENOMIC DNA]</scope>
    <source>
        <strain evidence="3">CCUG 60524</strain>
    </source>
</reference>
<keyword evidence="3" id="KW-1185">Reference proteome</keyword>
<keyword evidence="1" id="KW-0732">Signal</keyword>
<dbReference type="RefSeq" id="WP_386072028.1">
    <property type="nucleotide sequence ID" value="NZ_JBHTJT010000004.1"/>
</dbReference>
<organism evidence="2 3">
    <name type="scientific">Tropicimonas aquimaris</name>
    <dbReference type="NCBI Taxonomy" id="914152"/>
    <lineage>
        <taxon>Bacteria</taxon>
        <taxon>Pseudomonadati</taxon>
        <taxon>Pseudomonadota</taxon>
        <taxon>Alphaproteobacteria</taxon>
        <taxon>Rhodobacterales</taxon>
        <taxon>Roseobacteraceae</taxon>
        <taxon>Tropicimonas</taxon>
    </lineage>
</organism>
<dbReference type="Pfam" id="PF12228">
    <property type="entry name" value="DUF3604"/>
    <property type="match status" value="1"/>
</dbReference>
<accession>A0ABW3IJT9</accession>
<evidence type="ECO:0000313" key="2">
    <source>
        <dbReference type="EMBL" id="MFD0978249.1"/>
    </source>
</evidence>
<comment type="caution">
    <text evidence="2">The sequence shown here is derived from an EMBL/GenBank/DDBJ whole genome shotgun (WGS) entry which is preliminary data.</text>
</comment>
<sequence length="648" mass="71465">MRTRNLPHLVIIPARALTPLAASAVLASLIFGGPGAAQEYSTEQQDTEVVLAPDAFSPYAGRHFPQRPLWGDSHLHTMVSVDAGTMTRLSQEDAFRFARGEEVTTTHGLRAKLSRPLDWLVISDHAEMYGLMPQLLAGDAEVLSTDQGKAWYQALTSGNAQQAFDTAMEIVASLSDDEPPIDNPKAIRHAWEDYTALADRYNEPGIFSAIIGYEYTTEGANNLHRNVLFRDGPVRANQTRPFSQYDSKNPEDLWTYLAEYEARTGGEVLAIPHNGNLSNGRMFSMTAYDGSPLTEEIAQARARFEPLYEATQIKGDGEAHPFLSPDDEFADFDTWDAANLNGTEVKEPEMLAGEYAREALKRGLAIEKDLGVNPFKFGMVGSTDSHTGMATAQEDNFFGKHSGVEPEPHRWEHVVIEAPDPDLTIYGWKQAAGGLAAVWAQENTRAAIFDAMMRKETYATTGSRMLVRFFGGYAFTEEDAASRTPGDEGYAKGVPMGGNLSPAPEGKAPSFLVVALKDFLSGNLDRIQIVKGWIDAEGETQEKVYDVVWSDDRALDENGKLPDVGNTVDVANATWTNTIGASELIGVWEDPDFDPSQSAFYYARVIEIPTPRWTAYEAVRFGIEMPEEVPMITTERAYTSPIWYTPEG</sequence>
<dbReference type="Gene3D" id="3.20.20.140">
    <property type="entry name" value="Metal-dependent hydrolases"/>
    <property type="match status" value="1"/>
</dbReference>
<dbReference type="InterPro" id="IPR022028">
    <property type="entry name" value="DUF3604"/>
</dbReference>
<proteinExistence type="predicted"/>
<evidence type="ECO:0000313" key="3">
    <source>
        <dbReference type="Proteomes" id="UP001597108"/>
    </source>
</evidence>
<dbReference type="Proteomes" id="UP001597108">
    <property type="component" value="Unassembled WGS sequence"/>
</dbReference>
<gene>
    <name evidence="2" type="ORF">ACFQ2S_01155</name>
</gene>
<protein>
    <submittedName>
        <fullName evidence="2">DUF3604 domain-containing protein</fullName>
    </submittedName>
</protein>
<evidence type="ECO:0000256" key="1">
    <source>
        <dbReference type="SAM" id="SignalP"/>
    </source>
</evidence>
<name>A0ABW3IJT9_9RHOB</name>
<feature type="signal peptide" evidence="1">
    <location>
        <begin position="1"/>
        <end position="37"/>
    </location>
</feature>
<dbReference type="EMBL" id="JBHTJT010000004">
    <property type="protein sequence ID" value="MFD0978249.1"/>
    <property type="molecule type" value="Genomic_DNA"/>
</dbReference>